<dbReference type="EnsemblMetazoa" id="PPA42688.1">
    <property type="protein sequence ID" value="PPA42688.1"/>
    <property type="gene ID" value="WBGene00281057"/>
</dbReference>
<accession>A0A2A6BVK4</accession>
<name>A0A2A6BVK4_PRIPA</name>
<accession>A0A8R1UZK7</accession>
<protein>
    <submittedName>
        <fullName evidence="1">Uncharacterized protein</fullName>
    </submittedName>
</protein>
<reference evidence="2" key="1">
    <citation type="journal article" date="2008" name="Nat. Genet.">
        <title>The Pristionchus pacificus genome provides a unique perspective on nematode lifestyle and parasitism.</title>
        <authorList>
            <person name="Dieterich C."/>
            <person name="Clifton S.W."/>
            <person name="Schuster L.N."/>
            <person name="Chinwalla A."/>
            <person name="Delehaunty K."/>
            <person name="Dinkelacker I."/>
            <person name="Fulton L."/>
            <person name="Fulton R."/>
            <person name="Godfrey J."/>
            <person name="Minx P."/>
            <person name="Mitreva M."/>
            <person name="Roeseler W."/>
            <person name="Tian H."/>
            <person name="Witte H."/>
            <person name="Yang S.P."/>
            <person name="Wilson R.K."/>
            <person name="Sommer R.J."/>
        </authorList>
    </citation>
    <scope>NUCLEOTIDE SEQUENCE [LARGE SCALE GENOMIC DNA]</scope>
    <source>
        <strain evidence="2">PS312</strain>
    </source>
</reference>
<keyword evidence="2" id="KW-1185">Reference proteome</keyword>
<proteinExistence type="predicted"/>
<reference evidence="1" key="2">
    <citation type="submission" date="2022-06" db="UniProtKB">
        <authorList>
            <consortium name="EnsemblMetazoa"/>
        </authorList>
    </citation>
    <scope>IDENTIFICATION</scope>
    <source>
        <strain evidence="1">PS312</strain>
    </source>
</reference>
<sequence length="160" mass="17669">KSSMLLLPLLLFFALLNPSSGAEGFDANRCKDEMMCFVPGSCISENINSLTRWPDAPAVDKCPVVIAIRPYSDKKWLVAMLGKGTDLNGLQLKISDKLKFECKPDITPGNATINVVPATSKGRELSTVRADNYILCEFEAFSDHDIVTAELDKEIVFFIH</sequence>
<gene>
    <name evidence="1" type="primary">WBGene00281057</name>
</gene>
<dbReference type="Proteomes" id="UP000005239">
    <property type="component" value="Unassembled WGS sequence"/>
</dbReference>
<evidence type="ECO:0000313" key="1">
    <source>
        <dbReference type="EnsemblMetazoa" id="PPA42688.1"/>
    </source>
</evidence>
<dbReference type="AlphaFoldDB" id="A0A2A6BVK4"/>
<evidence type="ECO:0000313" key="2">
    <source>
        <dbReference type="Proteomes" id="UP000005239"/>
    </source>
</evidence>
<organism evidence="1 2">
    <name type="scientific">Pristionchus pacificus</name>
    <name type="common">Parasitic nematode worm</name>
    <dbReference type="NCBI Taxonomy" id="54126"/>
    <lineage>
        <taxon>Eukaryota</taxon>
        <taxon>Metazoa</taxon>
        <taxon>Ecdysozoa</taxon>
        <taxon>Nematoda</taxon>
        <taxon>Chromadorea</taxon>
        <taxon>Rhabditida</taxon>
        <taxon>Rhabditina</taxon>
        <taxon>Diplogasteromorpha</taxon>
        <taxon>Diplogasteroidea</taxon>
        <taxon>Neodiplogasteridae</taxon>
        <taxon>Pristionchus</taxon>
    </lineage>
</organism>